<feature type="compositionally biased region" description="Polar residues" evidence="1">
    <location>
        <begin position="893"/>
        <end position="922"/>
    </location>
</feature>
<proteinExistence type="predicted"/>
<dbReference type="EMBL" id="KZ305021">
    <property type="protein sequence ID" value="PIA59655.1"/>
    <property type="molecule type" value="Genomic_DNA"/>
</dbReference>
<dbReference type="InParanoid" id="A0A2G5EV73"/>
<dbReference type="Proteomes" id="UP000230069">
    <property type="component" value="Unassembled WGS sequence"/>
</dbReference>
<organism evidence="4 5">
    <name type="scientific">Aquilegia coerulea</name>
    <name type="common">Rocky mountain columbine</name>
    <dbReference type="NCBI Taxonomy" id="218851"/>
    <lineage>
        <taxon>Eukaryota</taxon>
        <taxon>Viridiplantae</taxon>
        <taxon>Streptophyta</taxon>
        <taxon>Embryophyta</taxon>
        <taxon>Tracheophyta</taxon>
        <taxon>Spermatophyta</taxon>
        <taxon>Magnoliopsida</taxon>
        <taxon>Ranunculales</taxon>
        <taxon>Ranunculaceae</taxon>
        <taxon>Thalictroideae</taxon>
        <taxon>Aquilegia</taxon>
    </lineage>
</organism>
<evidence type="ECO:0008006" key="6">
    <source>
        <dbReference type="Google" id="ProtNLM"/>
    </source>
</evidence>
<keyword evidence="5" id="KW-1185">Reference proteome</keyword>
<dbReference type="InterPro" id="IPR058921">
    <property type="entry name" value="PAP/OAS1-rel"/>
</dbReference>
<feature type="compositionally biased region" description="Basic and acidic residues" evidence="1">
    <location>
        <begin position="451"/>
        <end position="461"/>
    </location>
</feature>
<name>A0A2G5EV73_AQUCA</name>
<accession>A0A2G5EV73</accession>
<evidence type="ECO:0000313" key="4">
    <source>
        <dbReference type="EMBL" id="PIA59655.1"/>
    </source>
</evidence>
<dbReference type="FunCoup" id="A0A2G5EV73">
    <property type="interactions" value="2126"/>
</dbReference>
<evidence type="ECO:0000259" key="3">
    <source>
        <dbReference type="Pfam" id="PF26180"/>
    </source>
</evidence>
<dbReference type="Pfam" id="PF22600">
    <property type="entry name" value="MTPAP-like_central"/>
    <property type="match status" value="1"/>
</dbReference>
<dbReference type="OrthoDB" id="273917at2759"/>
<reference evidence="4 5" key="1">
    <citation type="submission" date="2017-09" db="EMBL/GenBank/DDBJ databases">
        <title>WGS assembly of Aquilegia coerulea Goldsmith.</title>
        <authorList>
            <person name="Hodges S."/>
            <person name="Kramer E."/>
            <person name="Nordborg M."/>
            <person name="Tomkins J."/>
            <person name="Borevitz J."/>
            <person name="Derieg N."/>
            <person name="Yan J."/>
            <person name="Mihaltcheva S."/>
            <person name="Hayes R.D."/>
            <person name="Rokhsar D."/>
        </authorList>
    </citation>
    <scope>NUCLEOTIDE SEQUENCE [LARGE SCALE GENOMIC DNA]</scope>
    <source>
        <strain evidence="5">cv. Goldsmith</strain>
    </source>
</reference>
<feature type="compositionally biased region" description="Low complexity" evidence="1">
    <location>
        <begin position="462"/>
        <end position="472"/>
    </location>
</feature>
<feature type="domain" description="Poly(A) RNA polymerase mitochondrial-like central palm" evidence="2">
    <location>
        <begin position="95"/>
        <end position="215"/>
    </location>
</feature>
<dbReference type="PANTHER" id="PTHR45979">
    <property type="entry name" value="PAP/OAS1 SUBSTRATE-BINDING DOMAIN SUPERFAMILY"/>
    <property type="match status" value="1"/>
</dbReference>
<dbReference type="STRING" id="218851.A0A2G5EV73"/>
<evidence type="ECO:0000256" key="1">
    <source>
        <dbReference type="SAM" id="MobiDB-lite"/>
    </source>
</evidence>
<sequence length="961" mass="106144">MTSLGRSVTCQQSFLVEPTPMHYACNITQCNNGLGPNVYYLKPMGFNDVEAQPNGFLIEEDRLFSSSSPTPSPLLSNPSPTSISEECWQRAEQTTLKIIRQIQPTVESEERRKGVIEHVQNLIKGCLGSEVFPFGSVPLKTYLPDGDIDLTALSIQTVEDALANDVRAVLEREEKIKDADFEVKDVQYIHAEVKLIKCLVQNIVVDISFNQLGGLCTLCFLEQVDRLIGKDHLFKRSIILIKAWCYYESRVLGAHHGLISTYALETMVLYIFHLFHSSLDGPLAVLYRFLDYYSKFDWDCYCISLNGPVSISSLPEIVAETPDNDGGELLLDKEFLRKCVDLFSVPSRGLDSISRSFPQKHFNIVDPLKENNNLGRSVSKGNFYRIRSAFTYGARKLGQILLLTAEDIPDELNKFFMNTLDRHGSGQRPDVQIPVPTVSASGSDPASLKSALEKHKGDKPVSKSAVSSTSTVGESEGLLQERISNVQLPESHRKCANGAAKEPHRCTTGLASSLEVLERFGYIKENGISGCSLVGNAEDHATSRISDPMVTIRTSECIPQSHELVTSPLARAHHAPHLYLNPSSRDNGNIGAKNPNELKAMNSVLLEDKISSRLCEGTDREVESVVQNDFEASKLGAIHKIDLCGETSDSSKMDGPTVSSLLDSVNTSVSTCGSFESLNSLSDLSGDYDSHIKSLLCAQWCQDYAISGPFLSYPSSPSQFQDNHAFDALHQPMQLNPNMFPHVNANGVFSRPHFFPVHPPMISSTSMGMEEVTKTKHRGIGTYFPNFRDMNQGSYKERAFSGRRSMPQVPHSQLFRALRDNNCVVRTTEMHLAENGRHEPPEEQFPALPCRVKPILSELFQDNYPASRGSLYPNGYSPISGNLEFGSFGQLPSGVSSPEASRQPVFSAQAQKYPSHPSTATSPRPRPASGVNVEGSKLQVFHLRNEADFPSLARTSAHSSK</sequence>
<dbReference type="SUPFAM" id="SSF81301">
    <property type="entry name" value="Nucleotidyltransferase"/>
    <property type="match status" value="1"/>
</dbReference>
<protein>
    <recommendedName>
        <fullName evidence="6">PAP-associated domain-containing protein</fullName>
    </recommendedName>
</protein>
<feature type="region of interest" description="Disordered" evidence="1">
    <location>
        <begin position="423"/>
        <end position="478"/>
    </location>
</feature>
<dbReference type="InterPro" id="IPR058920">
    <property type="entry name" value="PAP-OAS1-bd-rel"/>
</dbReference>
<dbReference type="InterPro" id="IPR043519">
    <property type="entry name" value="NT_sf"/>
</dbReference>
<dbReference type="Gene3D" id="1.10.1410.10">
    <property type="match status" value="1"/>
</dbReference>
<dbReference type="Gene3D" id="3.30.460.10">
    <property type="entry name" value="Beta Polymerase, domain 2"/>
    <property type="match status" value="1"/>
</dbReference>
<evidence type="ECO:0000313" key="5">
    <source>
        <dbReference type="Proteomes" id="UP000230069"/>
    </source>
</evidence>
<dbReference type="SUPFAM" id="SSF81631">
    <property type="entry name" value="PAP/OAS1 substrate-binding domain"/>
    <property type="match status" value="1"/>
</dbReference>
<dbReference type="AlphaFoldDB" id="A0A2G5EV73"/>
<dbReference type="InterPro" id="IPR054708">
    <property type="entry name" value="MTPAP-like_central"/>
</dbReference>
<gene>
    <name evidence="4" type="ORF">AQUCO_00400509v1</name>
</gene>
<dbReference type="PANTHER" id="PTHR45979:SF2">
    <property type="entry name" value="PAP_OAS1 SUBSTRATE-BINDING DOMAIN SUPERFAMILY"/>
    <property type="match status" value="1"/>
</dbReference>
<evidence type="ECO:0000259" key="2">
    <source>
        <dbReference type="Pfam" id="PF22600"/>
    </source>
</evidence>
<feature type="region of interest" description="Disordered" evidence="1">
    <location>
        <begin position="892"/>
        <end position="937"/>
    </location>
</feature>
<feature type="domain" description="PAP/OAS1 substrate-binding-related" evidence="3">
    <location>
        <begin position="228"/>
        <end position="420"/>
    </location>
</feature>
<dbReference type="Pfam" id="PF26180">
    <property type="entry name" value="PAP-OAS1"/>
    <property type="match status" value="1"/>
</dbReference>
<dbReference type="CDD" id="cd05402">
    <property type="entry name" value="NT_PAP_TUTase"/>
    <property type="match status" value="1"/>
</dbReference>
<dbReference type="FunFam" id="1.10.1410.10:FF:000013">
    <property type="entry name" value="PAP/OAS1 substrate-binding domain superfamily"/>
    <property type="match status" value="1"/>
</dbReference>